<dbReference type="InterPro" id="IPR050351">
    <property type="entry name" value="BphY/WalK/GraS-like"/>
</dbReference>
<evidence type="ECO:0000259" key="10">
    <source>
        <dbReference type="PROSITE" id="PS50113"/>
    </source>
</evidence>
<organism evidence="11 12">
    <name type="scientific">Mucilaginibacter gracilis</name>
    <dbReference type="NCBI Taxonomy" id="423350"/>
    <lineage>
        <taxon>Bacteria</taxon>
        <taxon>Pseudomonadati</taxon>
        <taxon>Bacteroidota</taxon>
        <taxon>Sphingobacteriia</taxon>
        <taxon>Sphingobacteriales</taxon>
        <taxon>Sphingobacteriaceae</taxon>
        <taxon>Mucilaginibacter</taxon>
    </lineage>
</organism>
<evidence type="ECO:0000259" key="9">
    <source>
        <dbReference type="PROSITE" id="PS50112"/>
    </source>
</evidence>
<dbReference type="CDD" id="cd00082">
    <property type="entry name" value="HisKA"/>
    <property type="match status" value="1"/>
</dbReference>
<dbReference type="InterPro" id="IPR003661">
    <property type="entry name" value="HisK_dim/P_dom"/>
</dbReference>
<dbReference type="FunFam" id="3.30.565.10:FF:000006">
    <property type="entry name" value="Sensor histidine kinase WalK"/>
    <property type="match status" value="1"/>
</dbReference>
<keyword evidence="5 11" id="KW-0418">Kinase</keyword>
<dbReference type="RefSeq" id="WP_121199186.1">
    <property type="nucleotide sequence ID" value="NZ_RBKU01000001.1"/>
</dbReference>
<evidence type="ECO:0000256" key="1">
    <source>
        <dbReference type="ARBA" id="ARBA00000085"/>
    </source>
</evidence>
<keyword evidence="6" id="KW-0902">Two-component regulatory system</keyword>
<keyword evidence="7" id="KW-0472">Membrane</keyword>
<evidence type="ECO:0000256" key="7">
    <source>
        <dbReference type="ARBA" id="ARBA00023136"/>
    </source>
</evidence>
<feature type="domain" description="PAS" evidence="9">
    <location>
        <begin position="10"/>
        <end position="65"/>
    </location>
</feature>
<dbReference type="Pfam" id="PF13426">
    <property type="entry name" value="PAS_9"/>
    <property type="match status" value="2"/>
</dbReference>
<dbReference type="Gene3D" id="1.10.287.130">
    <property type="match status" value="1"/>
</dbReference>
<dbReference type="InterPro" id="IPR000700">
    <property type="entry name" value="PAS-assoc_C"/>
</dbReference>
<dbReference type="Gene3D" id="3.30.565.10">
    <property type="entry name" value="Histidine kinase-like ATPase, C-terminal domain"/>
    <property type="match status" value="1"/>
</dbReference>
<gene>
    <name evidence="11" type="ORF">BDD43_3935</name>
</gene>
<dbReference type="InterPro" id="IPR035965">
    <property type="entry name" value="PAS-like_dom_sf"/>
</dbReference>
<keyword evidence="3" id="KW-0597">Phosphoprotein</keyword>
<dbReference type="Gene3D" id="3.30.450.20">
    <property type="entry name" value="PAS domain"/>
    <property type="match status" value="2"/>
</dbReference>
<dbReference type="PROSITE" id="PS50109">
    <property type="entry name" value="HIS_KIN"/>
    <property type="match status" value="1"/>
</dbReference>
<dbReference type="EC" id="2.7.13.3" evidence="2"/>
<dbReference type="InterPro" id="IPR036097">
    <property type="entry name" value="HisK_dim/P_sf"/>
</dbReference>
<accession>A0A495J4T6</accession>
<protein>
    <recommendedName>
        <fullName evidence="2">histidine kinase</fullName>
        <ecNumber evidence="2">2.7.13.3</ecNumber>
    </recommendedName>
</protein>
<dbReference type="InterPro" id="IPR036890">
    <property type="entry name" value="HATPase_C_sf"/>
</dbReference>
<dbReference type="SUPFAM" id="SSF47384">
    <property type="entry name" value="Homodimeric domain of signal transducing histidine kinase"/>
    <property type="match status" value="1"/>
</dbReference>
<dbReference type="InterPro" id="IPR000014">
    <property type="entry name" value="PAS"/>
</dbReference>
<dbReference type="GO" id="GO:0016036">
    <property type="term" value="P:cellular response to phosphate starvation"/>
    <property type="evidence" value="ECO:0007669"/>
    <property type="project" value="TreeGrafter"/>
</dbReference>
<dbReference type="PROSITE" id="PS50112">
    <property type="entry name" value="PAS"/>
    <property type="match status" value="1"/>
</dbReference>
<dbReference type="SMART" id="SM00387">
    <property type="entry name" value="HATPase_c"/>
    <property type="match status" value="1"/>
</dbReference>
<proteinExistence type="predicted"/>
<dbReference type="GO" id="GO:0004721">
    <property type="term" value="F:phosphoprotein phosphatase activity"/>
    <property type="evidence" value="ECO:0007669"/>
    <property type="project" value="TreeGrafter"/>
</dbReference>
<keyword evidence="12" id="KW-1185">Reference proteome</keyword>
<dbReference type="InterPro" id="IPR003594">
    <property type="entry name" value="HATPase_dom"/>
</dbReference>
<evidence type="ECO:0000256" key="6">
    <source>
        <dbReference type="ARBA" id="ARBA00023012"/>
    </source>
</evidence>
<name>A0A495J4T6_9SPHI</name>
<dbReference type="SMART" id="SM00091">
    <property type="entry name" value="PAS"/>
    <property type="match status" value="2"/>
</dbReference>
<evidence type="ECO:0000256" key="5">
    <source>
        <dbReference type="ARBA" id="ARBA00022777"/>
    </source>
</evidence>
<dbReference type="InterPro" id="IPR004358">
    <property type="entry name" value="Sig_transdc_His_kin-like_C"/>
</dbReference>
<dbReference type="SUPFAM" id="SSF55874">
    <property type="entry name" value="ATPase domain of HSP90 chaperone/DNA topoisomerase II/histidine kinase"/>
    <property type="match status" value="1"/>
</dbReference>
<dbReference type="PROSITE" id="PS50113">
    <property type="entry name" value="PAC"/>
    <property type="match status" value="1"/>
</dbReference>
<evidence type="ECO:0000313" key="11">
    <source>
        <dbReference type="EMBL" id="RKR83721.1"/>
    </source>
</evidence>
<dbReference type="CDD" id="cd00130">
    <property type="entry name" value="PAS"/>
    <property type="match status" value="1"/>
</dbReference>
<sequence length="489" mass="55605">MTQKIPPTLDNDFYKNILESLEDYCVFTTDTDYIITSWNKGAEHVLGYTEVEICGQHARIIYTEDDCKNGIPEHEFAEALEKGRGTDERNHQRKDGSLFWASGLIFPLTDTDNKQIGYTKILRNLSRRKEAEDEALEARKYAQSIVETSKEPMLILNSDLTINSASKPFFKLFDLEKIQTEGVNIFEAIAHKLDTKALAKEMQHYDSFENFELIYTHRNSDEHVLLVSCRKVFQTFKSIGQHLLTFHDVTLQRKLEQAKEDFISVASHELKTPISVIRSYTQILNIELKDKVNERVNTTIGRIMVQSEKLSRLTSFLLDASAFKSGTVQLKKEPFVLLELVIDIVQEMNQANTKHHIAVTEMSDVCVLADRMRISQVLTNLLTNAIKYSPDSVNIDIDLTVDEKKQIVRTSITDHGIGVPAQNQASLFQRFSRTDNMKAQKIEGFGMGLYIAAEIIKAHNGSIGVESDGLQGSAFYFDLPFLHPLSTRK</sequence>
<dbReference type="PANTHER" id="PTHR45453:SF1">
    <property type="entry name" value="PHOSPHATE REGULON SENSOR PROTEIN PHOR"/>
    <property type="match status" value="1"/>
</dbReference>
<evidence type="ECO:0000256" key="4">
    <source>
        <dbReference type="ARBA" id="ARBA00022679"/>
    </source>
</evidence>
<evidence type="ECO:0000259" key="8">
    <source>
        <dbReference type="PROSITE" id="PS50109"/>
    </source>
</evidence>
<comment type="catalytic activity">
    <reaction evidence="1">
        <text>ATP + protein L-histidine = ADP + protein N-phospho-L-histidine.</text>
        <dbReference type="EC" id="2.7.13.3"/>
    </reaction>
</comment>
<dbReference type="Pfam" id="PF00512">
    <property type="entry name" value="HisKA"/>
    <property type="match status" value="1"/>
</dbReference>
<evidence type="ECO:0000313" key="12">
    <source>
        <dbReference type="Proteomes" id="UP000268007"/>
    </source>
</evidence>
<dbReference type="AlphaFoldDB" id="A0A495J4T6"/>
<evidence type="ECO:0000256" key="3">
    <source>
        <dbReference type="ARBA" id="ARBA00022553"/>
    </source>
</evidence>
<feature type="domain" description="Histidine kinase" evidence="8">
    <location>
        <begin position="265"/>
        <end position="483"/>
    </location>
</feature>
<dbReference type="OrthoDB" id="9813151at2"/>
<feature type="domain" description="PAC" evidence="10">
    <location>
        <begin position="84"/>
        <end position="137"/>
    </location>
</feature>
<evidence type="ECO:0000256" key="2">
    <source>
        <dbReference type="ARBA" id="ARBA00012438"/>
    </source>
</evidence>
<reference evidence="11 12" key="1">
    <citation type="submission" date="2018-10" db="EMBL/GenBank/DDBJ databases">
        <title>Genomic Encyclopedia of Archaeal and Bacterial Type Strains, Phase II (KMG-II): from individual species to whole genera.</title>
        <authorList>
            <person name="Goeker M."/>
        </authorList>
    </citation>
    <scope>NUCLEOTIDE SEQUENCE [LARGE SCALE GENOMIC DNA]</scope>
    <source>
        <strain evidence="11 12">DSM 18602</strain>
    </source>
</reference>
<dbReference type="PRINTS" id="PR00344">
    <property type="entry name" value="BCTRLSENSOR"/>
</dbReference>
<dbReference type="NCBIfam" id="TIGR00229">
    <property type="entry name" value="sensory_box"/>
    <property type="match status" value="1"/>
</dbReference>
<dbReference type="PANTHER" id="PTHR45453">
    <property type="entry name" value="PHOSPHATE REGULON SENSOR PROTEIN PHOR"/>
    <property type="match status" value="1"/>
</dbReference>
<dbReference type="InterPro" id="IPR005467">
    <property type="entry name" value="His_kinase_dom"/>
</dbReference>
<comment type="caution">
    <text evidence="11">The sequence shown here is derived from an EMBL/GenBank/DDBJ whole genome shotgun (WGS) entry which is preliminary data.</text>
</comment>
<dbReference type="SUPFAM" id="SSF55785">
    <property type="entry name" value="PYP-like sensor domain (PAS domain)"/>
    <property type="match status" value="2"/>
</dbReference>
<dbReference type="GO" id="GO:0000155">
    <property type="term" value="F:phosphorelay sensor kinase activity"/>
    <property type="evidence" value="ECO:0007669"/>
    <property type="project" value="InterPro"/>
</dbReference>
<dbReference type="Proteomes" id="UP000268007">
    <property type="component" value="Unassembled WGS sequence"/>
</dbReference>
<dbReference type="EMBL" id="RBKU01000001">
    <property type="protein sequence ID" value="RKR83721.1"/>
    <property type="molecule type" value="Genomic_DNA"/>
</dbReference>
<dbReference type="SMART" id="SM00388">
    <property type="entry name" value="HisKA"/>
    <property type="match status" value="1"/>
</dbReference>
<dbReference type="Pfam" id="PF02518">
    <property type="entry name" value="HATPase_c"/>
    <property type="match status" value="1"/>
</dbReference>
<dbReference type="GO" id="GO:0005886">
    <property type="term" value="C:plasma membrane"/>
    <property type="evidence" value="ECO:0007669"/>
    <property type="project" value="TreeGrafter"/>
</dbReference>
<keyword evidence="4" id="KW-0808">Transferase</keyword>